<gene>
    <name evidence="7" type="ORF">DW099_13335</name>
</gene>
<evidence type="ECO:0000313" key="7">
    <source>
        <dbReference type="EMBL" id="RHJ85825.1"/>
    </source>
</evidence>
<dbReference type="InterPro" id="IPR006195">
    <property type="entry name" value="aa-tRNA-synth_II"/>
</dbReference>
<dbReference type="PROSITE" id="PS50862">
    <property type="entry name" value="AA_TRNA_LIGASE_II"/>
    <property type="match status" value="1"/>
</dbReference>
<dbReference type="GeneID" id="83004449"/>
<keyword evidence="8" id="KW-1185">Reference proteome</keyword>
<proteinExistence type="predicted"/>
<dbReference type="GO" id="GO:0140096">
    <property type="term" value="F:catalytic activity, acting on a protein"/>
    <property type="evidence" value="ECO:0007669"/>
    <property type="project" value="UniProtKB-ARBA"/>
</dbReference>
<evidence type="ECO:0000256" key="2">
    <source>
        <dbReference type="ARBA" id="ARBA00022741"/>
    </source>
</evidence>
<comment type="caution">
    <text evidence="7">The sequence shown here is derived from an EMBL/GenBank/DDBJ whole genome shotgun (WGS) entry which is preliminary data.</text>
</comment>
<accession>A0A415DY93</accession>
<evidence type="ECO:0000313" key="8">
    <source>
        <dbReference type="Proteomes" id="UP000284841"/>
    </source>
</evidence>
<dbReference type="Pfam" id="PF01409">
    <property type="entry name" value="tRNA-synt_2d"/>
    <property type="match status" value="1"/>
</dbReference>
<keyword evidence="5" id="KW-0030">Aminoacyl-tRNA synthetase</keyword>
<keyword evidence="4" id="KW-0648">Protein biosynthesis</keyword>
<dbReference type="Gene3D" id="1.10.287.540">
    <property type="entry name" value="Helix hairpin bin"/>
    <property type="match status" value="1"/>
</dbReference>
<name>A0A415DY93_9FIRM</name>
<dbReference type="GO" id="GO:0005524">
    <property type="term" value="F:ATP binding"/>
    <property type="evidence" value="ECO:0007669"/>
    <property type="project" value="UniProtKB-KW"/>
</dbReference>
<dbReference type="GO" id="GO:0006412">
    <property type="term" value="P:translation"/>
    <property type="evidence" value="ECO:0007669"/>
    <property type="project" value="UniProtKB-KW"/>
</dbReference>
<dbReference type="GO" id="GO:0004812">
    <property type="term" value="F:aminoacyl-tRNA ligase activity"/>
    <property type="evidence" value="ECO:0007669"/>
    <property type="project" value="UniProtKB-KW"/>
</dbReference>
<evidence type="ECO:0000256" key="5">
    <source>
        <dbReference type="ARBA" id="ARBA00023146"/>
    </source>
</evidence>
<evidence type="ECO:0000259" key="6">
    <source>
        <dbReference type="PROSITE" id="PS50862"/>
    </source>
</evidence>
<feature type="domain" description="Aminoacyl-transfer RNA synthetases class-II family profile" evidence="6">
    <location>
        <begin position="65"/>
        <end position="277"/>
    </location>
</feature>
<dbReference type="Proteomes" id="UP000284841">
    <property type="component" value="Unassembled WGS sequence"/>
</dbReference>
<evidence type="ECO:0000256" key="3">
    <source>
        <dbReference type="ARBA" id="ARBA00022840"/>
    </source>
</evidence>
<dbReference type="OrthoDB" id="5417309at2"/>
<reference evidence="7 8" key="1">
    <citation type="submission" date="2018-08" db="EMBL/GenBank/DDBJ databases">
        <title>A genome reference for cultivated species of the human gut microbiota.</title>
        <authorList>
            <person name="Zou Y."/>
            <person name="Xue W."/>
            <person name="Luo G."/>
        </authorList>
    </citation>
    <scope>NUCLEOTIDE SEQUENCE [LARGE SCALE GENOMIC DNA]</scope>
    <source>
        <strain evidence="7 8">AM07-24</strain>
    </source>
</reference>
<evidence type="ECO:0000256" key="1">
    <source>
        <dbReference type="ARBA" id="ARBA00022598"/>
    </source>
</evidence>
<dbReference type="InterPro" id="IPR045864">
    <property type="entry name" value="aa-tRNA-synth_II/BPL/LPL"/>
</dbReference>
<dbReference type="Gene3D" id="3.30.930.10">
    <property type="entry name" value="Bira Bifunctional Protein, Domain 2"/>
    <property type="match status" value="1"/>
</dbReference>
<dbReference type="EMBL" id="QRMS01000004">
    <property type="protein sequence ID" value="RHJ85825.1"/>
    <property type="molecule type" value="Genomic_DNA"/>
</dbReference>
<dbReference type="SUPFAM" id="SSF55681">
    <property type="entry name" value="Class II aaRS and biotin synthetases"/>
    <property type="match status" value="1"/>
</dbReference>
<keyword evidence="2" id="KW-0547">Nucleotide-binding</keyword>
<keyword evidence="3" id="KW-0067">ATP-binding</keyword>
<organism evidence="7 8">
    <name type="scientific">Emergencia timonensis</name>
    <dbReference type="NCBI Taxonomy" id="1776384"/>
    <lineage>
        <taxon>Bacteria</taxon>
        <taxon>Bacillati</taxon>
        <taxon>Bacillota</taxon>
        <taxon>Clostridia</taxon>
        <taxon>Peptostreptococcales</taxon>
        <taxon>Anaerovoracaceae</taxon>
        <taxon>Emergencia</taxon>
    </lineage>
</organism>
<dbReference type="InterPro" id="IPR002319">
    <property type="entry name" value="Phenylalanyl-tRNA_Synthase"/>
</dbReference>
<dbReference type="GO" id="GO:0016740">
    <property type="term" value="F:transferase activity"/>
    <property type="evidence" value="ECO:0007669"/>
    <property type="project" value="UniProtKB-ARBA"/>
</dbReference>
<dbReference type="NCBIfam" id="TIGR02367">
    <property type="entry name" value="PylS_Cterm"/>
    <property type="match status" value="1"/>
</dbReference>
<evidence type="ECO:0000256" key="4">
    <source>
        <dbReference type="ARBA" id="ARBA00022917"/>
    </source>
</evidence>
<dbReference type="GO" id="GO:0000049">
    <property type="term" value="F:tRNA binding"/>
    <property type="evidence" value="ECO:0007669"/>
    <property type="project" value="InterPro"/>
</dbReference>
<dbReference type="STRING" id="1776384.GCA_900086585_02091"/>
<dbReference type="RefSeq" id="WP_067537639.1">
    <property type="nucleotide sequence ID" value="NZ_AP025567.1"/>
</dbReference>
<dbReference type="InterPro" id="IPR023877">
    <property type="entry name" value="Pyrrolysyl-tRNA_ligase_C"/>
</dbReference>
<sequence>MVKFTVTQAERIGELNGTAEDINMEFETTEERDQAFRKMEKEMVRESRKKIKELLDHKHITGSVEVGRTLEQWLMGEGYTKVVTPTIITRDMLAKMTIDEFHHLSEQVFWLDKKRCLRPMLAPNLYVVMRELKRITNEPVKIFEIGSCFRKESQGAQHMNEFTMLNCVELAAVKDGDQVEEMKRLAHKSMEALGVSEEEYELVVEESTVYGSTVDIEINGMEVASGSYGPHFLDAQWGVFDTWVGIGFGIERLTMALNKSKTIKRYGKSITFIDGQPLNI</sequence>
<protein>
    <submittedName>
        <fullName evidence="7">Pyrrolysine--tRNA(Pyl) ligase large subunit</fullName>
    </submittedName>
</protein>
<dbReference type="AlphaFoldDB" id="A0A415DY93"/>
<keyword evidence="1 7" id="KW-0436">Ligase</keyword>
<dbReference type="GO" id="GO:0043039">
    <property type="term" value="P:tRNA aminoacylation"/>
    <property type="evidence" value="ECO:0007669"/>
    <property type="project" value="InterPro"/>
</dbReference>